<evidence type="ECO:0000256" key="2">
    <source>
        <dbReference type="ARBA" id="ARBA00004167"/>
    </source>
</evidence>
<evidence type="ECO:0000256" key="4">
    <source>
        <dbReference type="ARBA" id="ARBA00012483"/>
    </source>
</evidence>
<dbReference type="EC" id="2.3.2.27" evidence="4"/>
<evidence type="ECO:0000313" key="19">
    <source>
        <dbReference type="Proteomes" id="UP001289374"/>
    </source>
</evidence>
<feature type="compositionally biased region" description="Low complexity" evidence="15">
    <location>
        <begin position="100"/>
        <end position="109"/>
    </location>
</feature>
<dbReference type="FunFam" id="3.30.40.10:FF:000187">
    <property type="entry name" value="E3 ubiquitin-protein ligase ATL6"/>
    <property type="match status" value="1"/>
</dbReference>
<feature type="transmembrane region" description="Helical" evidence="16">
    <location>
        <begin position="68"/>
        <end position="89"/>
    </location>
</feature>
<name>A0AAE1XAV0_9LAMI</name>
<keyword evidence="10" id="KW-0862">Zinc</keyword>
<evidence type="ECO:0000256" key="15">
    <source>
        <dbReference type="SAM" id="MobiDB-lite"/>
    </source>
</evidence>
<gene>
    <name evidence="18" type="ORF">Sango_0425300</name>
</gene>
<accession>A0AAE1XAV0</accession>
<dbReference type="GO" id="GO:0008270">
    <property type="term" value="F:zinc ion binding"/>
    <property type="evidence" value="ECO:0007669"/>
    <property type="project" value="UniProtKB-KW"/>
</dbReference>
<comment type="similarity">
    <text evidence="13">Belongs to the RING-type zinc finger family. ATL subfamily.</text>
</comment>
<dbReference type="CDD" id="cd16461">
    <property type="entry name" value="RING-H2_EL5-like"/>
    <property type="match status" value="1"/>
</dbReference>
<keyword evidence="19" id="KW-1185">Reference proteome</keyword>
<dbReference type="EMBL" id="JACGWL010000002">
    <property type="protein sequence ID" value="KAK4408443.1"/>
    <property type="molecule type" value="Genomic_DNA"/>
</dbReference>
<comment type="pathway">
    <text evidence="3">Protein modification; protein ubiquitination.</text>
</comment>
<evidence type="ECO:0000256" key="16">
    <source>
        <dbReference type="SAM" id="Phobius"/>
    </source>
</evidence>
<feature type="region of interest" description="Disordered" evidence="15">
    <location>
        <begin position="100"/>
        <end position="124"/>
    </location>
</feature>
<dbReference type="SUPFAM" id="SSF57850">
    <property type="entry name" value="RING/U-box"/>
    <property type="match status" value="1"/>
</dbReference>
<evidence type="ECO:0000256" key="7">
    <source>
        <dbReference type="ARBA" id="ARBA00022723"/>
    </source>
</evidence>
<evidence type="ECO:0000256" key="14">
    <source>
        <dbReference type="PROSITE-ProRule" id="PRU00175"/>
    </source>
</evidence>
<evidence type="ECO:0000313" key="18">
    <source>
        <dbReference type="EMBL" id="KAK4408443.1"/>
    </source>
</evidence>
<evidence type="ECO:0000256" key="12">
    <source>
        <dbReference type="ARBA" id="ARBA00023136"/>
    </source>
</evidence>
<dbReference type="AlphaFoldDB" id="A0AAE1XAV0"/>
<dbReference type="GO" id="GO:0016020">
    <property type="term" value="C:membrane"/>
    <property type="evidence" value="ECO:0007669"/>
    <property type="project" value="UniProtKB-SubCell"/>
</dbReference>
<comment type="subcellular location">
    <subcellularLocation>
        <location evidence="2">Membrane</location>
        <topology evidence="2">Single-pass membrane protein</topology>
    </subcellularLocation>
</comment>
<organism evidence="18 19">
    <name type="scientific">Sesamum angolense</name>
    <dbReference type="NCBI Taxonomy" id="2727404"/>
    <lineage>
        <taxon>Eukaryota</taxon>
        <taxon>Viridiplantae</taxon>
        <taxon>Streptophyta</taxon>
        <taxon>Embryophyta</taxon>
        <taxon>Tracheophyta</taxon>
        <taxon>Spermatophyta</taxon>
        <taxon>Magnoliopsida</taxon>
        <taxon>eudicotyledons</taxon>
        <taxon>Gunneridae</taxon>
        <taxon>Pentapetalae</taxon>
        <taxon>asterids</taxon>
        <taxon>lamiids</taxon>
        <taxon>Lamiales</taxon>
        <taxon>Pedaliaceae</taxon>
        <taxon>Sesamum</taxon>
    </lineage>
</organism>
<comment type="catalytic activity">
    <reaction evidence="1">
        <text>S-ubiquitinyl-[E2 ubiquitin-conjugating enzyme]-L-cysteine + [acceptor protein]-L-lysine = [E2 ubiquitin-conjugating enzyme]-L-cysteine + N(6)-ubiquitinyl-[acceptor protein]-L-lysine.</text>
        <dbReference type="EC" id="2.3.2.27"/>
    </reaction>
</comment>
<sequence length="227" mass="24755">MDPSPLLIHRRLLQDEDVSGIHFLSPADADDDDGPHPAFRPVINGSSTSSAAAMSRPFNPTSPFDSSMALTILVLLTALFFMGFFSVYIRRFTAAEDQSSLSPTAASRSRPPPPNRKGGGLDPSAVSSLPLVAYGRAAKHPMIDDCPICLSEFQETETVKLIPYCGHVFHPTCVDTWLSSHVTCPLCRSAELFERVEEVCLDVKQERNEFGASEIGERSTVENADTL</sequence>
<keyword evidence="7" id="KW-0479">Metal-binding</keyword>
<keyword evidence="12 16" id="KW-0472">Membrane</keyword>
<dbReference type="Gene3D" id="3.30.40.10">
    <property type="entry name" value="Zinc/RING finger domain, C3HC4 (zinc finger)"/>
    <property type="match status" value="1"/>
</dbReference>
<evidence type="ECO:0000256" key="13">
    <source>
        <dbReference type="ARBA" id="ARBA00024209"/>
    </source>
</evidence>
<keyword evidence="8 14" id="KW-0863">Zinc-finger</keyword>
<protein>
    <recommendedName>
        <fullName evidence="4">RING-type E3 ubiquitin transferase</fullName>
        <ecNumber evidence="4">2.3.2.27</ecNumber>
    </recommendedName>
</protein>
<evidence type="ECO:0000256" key="6">
    <source>
        <dbReference type="ARBA" id="ARBA00022692"/>
    </source>
</evidence>
<dbReference type="GO" id="GO:0061630">
    <property type="term" value="F:ubiquitin protein ligase activity"/>
    <property type="evidence" value="ECO:0007669"/>
    <property type="project" value="UniProtKB-EC"/>
</dbReference>
<dbReference type="InterPro" id="IPR053238">
    <property type="entry name" value="RING-H2_zinc_finger"/>
</dbReference>
<keyword evidence="5" id="KW-0808">Transferase</keyword>
<dbReference type="Proteomes" id="UP001289374">
    <property type="component" value="Unassembled WGS sequence"/>
</dbReference>
<evidence type="ECO:0000259" key="17">
    <source>
        <dbReference type="PROSITE" id="PS50089"/>
    </source>
</evidence>
<dbReference type="Pfam" id="PF13639">
    <property type="entry name" value="zf-RING_2"/>
    <property type="match status" value="1"/>
</dbReference>
<evidence type="ECO:0000256" key="10">
    <source>
        <dbReference type="ARBA" id="ARBA00022833"/>
    </source>
</evidence>
<evidence type="ECO:0000256" key="11">
    <source>
        <dbReference type="ARBA" id="ARBA00022989"/>
    </source>
</evidence>
<evidence type="ECO:0000256" key="5">
    <source>
        <dbReference type="ARBA" id="ARBA00022679"/>
    </source>
</evidence>
<reference evidence="18" key="1">
    <citation type="submission" date="2020-06" db="EMBL/GenBank/DDBJ databases">
        <authorList>
            <person name="Li T."/>
            <person name="Hu X."/>
            <person name="Zhang T."/>
            <person name="Song X."/>
            <person name="Zhang H."/>
            <person name="Dai N."/>
            <person name="Sheng W."/>
            <person name="Hou X."/>
            <person name="Wei L."/>
        </authorList>
    </citation>
    <scope>NUCLEOTIDE SEQUENCE</scope>
    <source>
        <strain evidence="18">K16</strain>
        <tissue evidence="18">Leaf</tissue>
    </source>
</reference>
<reference evidence="18" key="2">
    <citation type="journal article" date="2024" name="Plant">
        <title>Genomic evolution and insights into agronomic trait innovations of Sesamum species.</title>
        <authorList>
            <person name="Miao H."/>
            <person name="Wang L."/>
            <person name="Qu L."/>
            <person name="Liu H."/>
            <person name="Sun Y."/>
            <person name="Le M."/>
            <person name="Wang Q."/>
            <person name="Wei S."/>
            <person name="Zheng Y."/>
            <person name="Lin W."/>
            <person name="Duan Y."/>
            <person name="Cao H."/>
            <person name="Xiong S."/>
            <person name="Wang X."/>
            <person name="Wei L."/>
            <person name="Li C."/>
            <person name="Ma Q."/>
            <person name="Ju M."/>
            <person name="Zhao R."/>
            <person name="Li G."/>
            <person name="Mu C."/>
            <person name="Tian Q."/>
            <person name="Mei H."/>
            <person name="Zhang T."/>
            <person name="Gao T."/>
            <person name="Zhang H."/>
        </authorList>
    </citation>
    <scope>NUCLEOTIDE SEQUENCE</scope>
    <source>
        <strain evidence="18">K16</strain>
    </source>
</reference>
<evidence type="ECO:0000256" key="1">
    <source>
        <dbReference type="ARBA" id="ARBA00000900"/>
    </source>
</evidence>
<dbReference type="InterPro" id="IPR001841">
    <property type="entry name" value="Znf_RING"/>
</dbReference>
<keyword evidence="6 16" id="KW-0812">Transmembrane</keyword>
<dbReference type="PANTHER" id="PTHR14155">
    <property type="entry name" value="RING FINGER DOMAIN-CONTAINING"/>
    <property type="match status" value="1"/>
</dbReference>
<dbReference type="InterPro" id="IPR013083">
    <property type="entry name" value="Znf_RING/FYVE/PHD"/>
</dbReference>
<dbReference type="SMART" id="SM00184">
    <property type="entry name" value="RING"/>
    <property type="match status" value="1"/>
</dbReference>
<evidence type="ECO:0000256" key="8">
    <source>
        <dbReference type="ARBA" id="ARBA00022771"/>
    </source>
</evidence>
<evidence type="ECO:0000256" key="9">
    <source>
        <dbReference type="ARBA" id="ARBA00022786"/>
    </source>
</evidence>
<dbReference type="PROSITE" id="PS50089">
    <property type="entry name" value="ZF_RING_2"/>
    <property type="match status" value="1"/>
</dbReference>
<evidence type="ECO:0000256" key="3">
    <source>
        <dbReference type="ARBA" id="ARBA00004906"/>
    </source>
</evidence>
<keyword evidence="9" id="KW-0833">Ubl conjugation pathway</keyword>
<feature type="domain" description="RING-type" evidence="17">
    <location>
        <begin position="146"/>
        <end position="188"/>
    </location>
</feature>
<proteinExistence type="inferred from homology"/>
<dbReference type="PANTHER" id="PTHR14155:SF592">
    <property type="entry name" value="RING-H2 FINGER PROTEIN ATL57"/>
    <property type="match status" value="1"/>
</dbReference>
<comment type="caution">
    <text evidence="18">The sequence shown here is derived from an EMBL/GenBank/DDBJ whole genome shotgun (WGS) entry which is preliminary data.</text>
</comment>
<keyword evidence="11 16" id="KW-1133">Transmembrane helix</keyword>